<protein>
    <submittedName>
        <fullName evidence="1">Uncharacterized protein</fullName>
    </submittedName>
</protein>
<reference evidence="1 2" key="1">
    <citation type="submission" date="2016-10" db="EMBL/GenBank/DDBJ databases">
        <authorList>
            <person name="Varghese N."/>
            <person name="Submissions S."/>
        </authorList>
    </citation>
    <scope>NUCLEOTIDE SEQUENCE [LARGE SCALE GENOMIC DNA]</scope>
    <source>
        <strain evidence="1 2">LMG 21974</strain>
    </source>
</reference>
<evidence type="ECO:0000313" key="2">
    <source>
        <dbReference type="Proteomes" id="UP000183210"/>
    </source>
</evidence>
<dbReference type="Proteomes" id="UP000183210">
    <property type="component" value="Unassembled WGS sequence"/>
</dbReference>
<name>A0A9X8MG80_9PSED</name>
<proteinExistence type="predicted"/>
<gene>
    <name evidence="1" type="ORF">SAMN05216409_11461</name>
</gene>
<dbReference type="EMBL" id="FOEV01000014">
    <property type="protein sequence ID" value="SER22048.1"/>
    <property type="molecule type" value="Genomic_DNA"/>
</dbReference>
<comment type="caution">
    <text evidence="1">The sequence shown here is derived from an EMBL/GenBank/DDBJ whole genome shotgun (WGS) entry which is preliminary data.</text>
</comment>
<sequence length="29" mass="3184">MRNNDEQIIVSASYALTDTAELGNKSLKT</sequence>
<accession>A0A9X8MG80</accession>
<dbReference type="AlphaFoldDB" id="A0A9X8MG80"/>
<organism evidence="1 2">
    <name type="scientific">Pseudomonas lutea</name>
    <dbReference type="NCBI Taxonomy" id="243924"/>
    <lineage>
        <taxon>Bacteria</taxon>
        <taxon>Pseudomonadati</taxon>
        <taxon>Pseudomonadota</taxon>
        <taxon>Gammaproteobacteria</taxon>
        <taxon>Pseudomonadales</taxon>
        <taxon>Pseudomonadaceae</taxon>
        <taxon>Pseudomonas</taxon>
    </lineage>
</organism>
<evidence type="ECO:0000313" key="1">
    <source>
        <dbReference type="EMBL" id="SER22048.1"/>
    </source>
</evidence>